<proteinExistence type="inferred from homology"/>
<evidence type="ECO:0000256" key="7">
    <source>
        <dbReference type="ARBA" id="ARBA00023242"/>
    </source>
</evidence>
<keyword evidence="6 8" id="KW-0508">mRNA splicing</keyword>
<accession>A0A4P9ZEK6</accession>
<keyword evidence="4 8" id="KW-0507">mRNA processing</keyword>
<evidence type="ECO:0000256" key="2">
    <source>
        <dbReference type="ARBA" id="ARBA00010028"/>
    </source>
</evidence>
<name>A0A4P9ZEK6_9ASCO</name>
<evidence type="ECO:0000256" key="4">
    <source>
        <dbReference type="ARBA" id="ARBA00022664"/>
    </source>
</evidence>
<evidence type="ECO:0000313" key="11">
    <source>
        <dbReference type="Proteomes" id="UP000268321"/>
    </source>
</evidence>
<dbReference type="EMBL" id="ML004444">
    <property type="protein sequence ID" value="RKP31243.1"/>
    <property type="molecule type" value="Genomic_DNA"/>
</dbReference>
<comment type="similarity">
    <text evidence="2 8">Belongs to the SYF2 family.</text>
</comment>
<dbReference type="GO" id="GO:0005681">
    <property type="term" value="C:spliceosomal complex"/>
    <property type="evidence" value="ECO:0007669"/>
    <property type="project" value="UniProtKB-KW"/>
</dbReference>
<keyword evidence="7 8" id="KW-0539">Nucleus</keyword>
<dbReference type="OrthoDB" id="199717at2759"/>
<sequence length="162" mass="18579">MNELEVESRISELKRLKVLAQRACHHEAAKPPPPSITADEKETDSLDWTAEGWIEKEPFRVAKSNLGYRNLSELAEATYKKELSKLTLDQDKYLKSMQASSMQPPYSIVLAPEDIEAVAQGLREASERRQKRRRVGDGGLYMNDRNRQFNLKLNREFGKSVD</sequence>
<organism evidence="10 11">
    <name type="scientific">Metschnikowia bicuspidata</name>
    <dbReference type="NCBI Taxonomy" id="27322"/>
    <lineage>
        <taxon>Eukaryota</taxon>
        <taxon>Fungi</taxon>
        <taxon>Dikarya</taxon>
        <taxon>Ascomycota</taxon>
        <taxon>Saccharomycotina</taxon>
        <taxon>Pichiomycetes</taxon>
        <taxon>Metschnikowiaceae</taxon>
        <taxon>Metschnikowia</taxon>
    </lineage>
</organism>
<evidence type="ECO:0000313" key="10">
    <source>
        <dbReference type="EMBL" id="RKP31243.1"/>
    </source>
</evidence>
<protein>
    <recommendedName>
        <fullName evidence="3 8">Pre-mRNA-splicing factor SYF2</fullName>
    </recommendedName>
</protein>
<gene>
    <name evidence="10" type="ORF">METBISCDRAFT_22559</name>
</gene>
<reference evidence="11" key="1">
    <citation type="journal article" date="2018" name="Nat. Microbiol.">
        <title>Leveraging single-cell genomics to expand the fungal tree of life.</title>
        <authorList>
            <person name="Ahrendt S.R."/>
            <person name="Quandt C.A."/>
            <person name="Ciobanu D."/>
            <person name="Clum A."/>
            <person name="Salamov A."/>
            <person name="Andreopoulos B."/>
            <person name="Cheng J.F."/>
            <person name="Woyke T."/>
            <person name="Pelin A."/>
            <person name="Henrissat B."/>
            <person name="Reynolds N.K."/>
            <person name="Benny G.L."/>
            <person name="Smith M.E."/>
            <person name="James T.Y."/>
            <person name="Grigoriev I.V."/>
        </authorList>
    </citation>
    <scope>NUCLEOTIDE SEQUENCE [LARGE SCALE GENOMIC DNA]</scope>
    <source>
        <strain evidence="11">Baker2002</strain>
    </source>
</reference>
<keyword evidence="5 8" id="KW-0747">Spliceosome</keyword>
<dbReference type="InterPro" id="IPR013260">
    <property type="entry name" value="mRNA_splic_SYF2"/>
</dbReference>
<evidence type="ECO:0000256" key="9">
    <source>
        <dbReference type="SAM" id="MobiDB-lite"/>
    </source>
</evidence>
<evidence type="ECO:0000256" key="5">
    <source>
        <dbReference type="ARBA" id="ARBA00022728"/>
    </source>
</evidence>
<evidence type="ECO:0000256" key="8">
    <source>
        <dbReference type="RuleBase" id="RU367148"/>
    </source>
</evidence>
<comment type="subcellular location">
    <subcellularLocation>
        <location evidence="1 8">Nucleus</location>
    </subcellularLocation>
</comment>
<evidence type="ECO:0000256" key="6">
    <source>
        <dbReference type="ARBA" id="ARBA00023187"/>
    </source>
</evidence>
<evidence type="ECO:0000256" key="3">
    <source>
        <dbReference type="ARBA" id="ARBA00014745"/>
    </source>
</evidence>
<comment type="function">
    <text evidence="8">Involved in pre-mRNA splicing.</text>
</comment>
<keyword evidence="11" id="KW-1185">Reference proteome</keyword>
<dbReference type="Pfam" id="PF08231">
    <property type="entry name" value="SYF2"/>
    <property type="match status" value="1"/>
</dbReference>
<evidence type="ECO:0000256" key="1">
    <source>
        <dbReference type="ARBA" id="ARBA00004123"/>
    </source>
</evidence>
<feature type="region of interest" description="Disordered" evidence="9">
    <location>
        <begin position="24"/>
        <end position="44"/>
    </location>
</feature>
<dbReference type="GO" id="GO:0000398">
    <property type="term" value="P:mRNA splicing, via spliceosome"/>
    <property type="evidence" value="ECO:0007669"/>
    <property type="project" value="UniProtKB-UniRule"/>
</dbReference>
<comment type="subunit">
    <text evidence="8">May be part of a spliceosome complex.</text>
</comment>
<dbReference type="Proteomes" id="UP000268321">
    <property type="component" value="Unassembled WGS sequence"/>
</dbReference>
<dbReference type="AlphaFoldDB" id="A0A4P9ZEK6"/>